<accession>A0A9P8V9P8</accession>
<evidence type="ECO:0000256" key="1">
    <source>
        <dbReference type="ARBA" id="ARBA00001971"/>
    </source>
</evidence>
<keyword evidence="6" id="KW-0560">Oxidoreductase</keyword>
<dbReference type="InterPro" id="IPR050121">
    <property type="entry name" value="Cytochrome_P450_monoxygenase"/>
</dbReference>
<comment type="cofactor">
    <cofactor evidence="1 5">
        <name>heme</name>
        <dbReference type="ChEBI" id="CHEBI:30413"/>
    </cofactor>
</comment>
<evidence type="ECO:0000256" key="5">
    <source>
        <dbReference type="PIRSR" id="PIRSR602401-1"/>
    </source>
</evidence>
<dbReference type="Pfam" id="PF00067">
    <property type="entry name" value="p450"/>
    <property type="match status" value="1"/>
</dbReference>
<comment type="caution">
    <text evidence="8">The sequence shown here is derived from an EMBL/GenBank/DDBJ whole genome shotgun (WGS) entry which is preliminary data.</text>
</comment>
<feature type="binding site" description="axial binding residue" evidence="5">
    <location>
        <position position="457"/>
    </location>
    <ligand>
        <name>heme</name>
        <dbReference type="ChEBI" id="CHEBI:30413"/>
    </ligand>
    <ligandPart>
        <name>Fe</name>
        <dbReference type="ChEBI" id="CHEBI:18248"/>
    </ligandPart>
</feature>
<dbReference type="PRINTS" id="PR00463">
    <property type="entry name" value="EP450I"/>
</dbReference>
<dbReference type="InterPro" id="IPR002401">
    <property type="entry name" value="Cyt_P450_E_grp-I"/>
</dbReference>
<evidence type="ECO:0000256" key="3">
    <source>
        <dbReference type="ARBA" id="ARBA00022723"/>
    </source>
</evidence>
<dbReference type="PROSITE" id="PS00086">
    <property type="entry name" value="CYTOCHROME_P450"/>
    <property type="match status" value="1"/>
</dbReference>
<reference evidence="8" key="1">
    <citation type="journal article" date="2021" name="Nat. Commun.">
        <title>Genetic determinants of endophytism in the Arabidopsis root mycobiome.</title>
        <authorList>
            <person name="Mesny F."/>
            <person name="Miyauchi S."/>
            <person name="Thiergart T."/>
            <person name="Pickel B."/>
            <person name="Atanasova L."/>
            <person name="Karlsson M."/>
            <person name="Huettel B."/>
            <person name="Barry K.W."/>
            <person name="Haridas S."/>
            <person name="Chen C."/>
            <person name="Bauer D."/>
            <person name="Andreopoulos W."/>
            <person name="Pangilinan J."/>
            <person name="LaButti K."/>
            <person name="Riley R."/>
            <person name="Lipzen A."/>
            <person name="Clum A."/>
            <person name="Drula E."/>
            <person name="Henrissat B."/>
            <person name="Kohler A."/>
            <person name="Grigoriev I.V."/>
            <person name="Martin F.M."/>
            <person name="Hacquard S."/>
        </authorList>
    </citation>
    <scope>NUCLEOTIDE SEQUENCE</scope>
    <source>
        <strain evidence="8">MPI-SDFR-AT-0117</strain>
    </source>
</reference>
<keyword evidence="6" id="KW-0503">Monooxygenase</keyword>
<dbReference type="OrthoDB" id="3934656at2759"/>
<dbReference type="SUPFAM" id="SSF48264">
    <property type="entry name" value="Cytochrome P450"/>
    <property type="match status" value="1"/>
</dbReference>
<keyword evidence="7" id="KW-1133">Transmembrane helix</keyword>
<dbReference type="Proteomes" id="UP000770015">
    <property type="component" value="Unassembled WGS sequence"/>
</dbReference>
<proteinExistence type="inferred from homology"/>
<keyword evidence="7" id="KW-0812">Transmembrane</keyword>
<evidence type="ECO:0000256" key="2">
    <source>
        <dbReference type="ARBA" id="ARBA00022617"/>
    </source>
</evidence>
<dbReference type="GO" id="GO:0004497">
    <property type="term" value="F:monooxygenase activity"/>
    <property type="evidence" value="ECO:0007669"/>
    <property type="project" value="UniProtKB-KW"/>
</dbReference>
<feature type="transmembrane region" description="Helical" evidence="7">
    <location>
        <begin position="20"/>
        <end position="43"/>
    </location>
</feature>
<dbReference type="PANTHER" id="PTHR24305:SF190">
    <property type="entry name" value="P450, PUTATIVE (EUROFUNG)-RELATED"/>
    <property type="match status" value="1"/>
</dbReference>
<evidence type="ECO:0000256" key="7">
    <source>
        <dbReference type="SAM" id="Phobius"/>
    </source>
</evidence>
<keyword evidence="4 5" id="KW-0408">Iron</keyword>
<sequence>MSFFVDLQKWRNESPKQTLYLLLVTIIALIAAYNAVFFVYQLFLSPLRRVPGPFLARITQWWEYVIVFRGKSHQDYIRLHEEYGPIVRVGPNRYSFTSRQAVKKIYELGGKYIKSDYYTPLLSPDPKTQHIFPMQDNERHKDRRRKISPLYTMSTMLSYEGAVEKLNGVCMQKMHQFAKEGRLIDVPHWMQYYAFDVIGEITFNKSFGMMEKEGDTTGMISGIREANDYLAFAGLVPSVLPWLARLATLLGKTSNALMIVGYTWKQIDNHRETNTKFTKAEKGDTFLTKLLDMEASGAIANPNMLDACSSNITAGSDTTAISLSSCLYYLFTNPDKLEKLRHEIETMAADGRISDPVTFQEAQNMPYLQAVIKESLRLHPAVGTILARVVPKGGMELDGQYFPEGTEVGANAWPLHYSNDTYGPDPEAFRPERWIGEAKTSIMDSMNFSFGGGSRTCLGKNISLLEMTKVIPQIVRRFDMVLEHPDKPMETNCAWFVYTHYRARLKERESP</sequence>
<dbReference type="CDD" id="cd11060">
    <property type="entry name" value="CYP57A1-like"/>
    <property type="match status" value="1"/>
</dbReference>
<keyword evidence="3 5" id="KW-0479">Metal-binding</keyword>
<evidence type="ECO:0000256" key="4">
    <source>
        <dbReference type="ARBA" id="ARBA00023004"/>
    </source>
</evidence>
<evidence type="ECO:0000256" key="6">
    <source>
        <dbReference type="RuleBase" id="RU000461"/>
    </source>
</evidence>
<dbReference type="AlphaFoldDB" id="A0A9P8V9P8"/>
<comment type="similarity">
    <text evidence="6">Belongs to the cytochrome P450 family.</text>
</comment>
<evidence type="ECO:0000313" key="8">
    <source>
        <dbReference type="EMBL" id="KAH6685496.1"/>
    </source>
</evidence>
<dbReference type="InterPro" id="IPR001128">
    <property type="entry name" value="Cyt_P450"/>
</dbReference>
<gene>
    <name evidence="8" type="ORF">F5X68DRAFT_154678</name>
</gene>
<keyword evidence="9" id="KW-1185">Reference proteome</keyword>
<name>A0A9P8V9P8_9PEZI</name>
<dbReference type="EMBL" id="JAGSXJ010000015">
    <property type="protein sequence ID" value="KAH6685496.1"/>
    <property type="molecule type" value="Genomic_DNA"/>
</dbReference>
<dbReference type="InterPro" id="IPR036396">
    <property type="entry name" value="Cyt_P450_sf"/>
</dbReference>
<dbReference type="GO" id="GO:0005506">
    <property type="term" value="F:iron ion binding"/>
    <property type="evidence" value="ECO:0007669"/>
    <property type="project" value="InterPro"/>
</dbReference>
<evidence type="ECO:0000313" key="9">
    <source>
        <dbReference type="Proteomes" id="UP000770015"/>
    </source>
</evidence>
<organism evidence="8 9">
    <name type="scientific">Plectosphaerella plurivora</name>
    <dbReference type="NCBI Taxonomy" id="936078"/>
    <lineage>
        <taxon>Eukaryota</taxon>
        <taxon>Fungi</taxon>
        <taxon>Dikarya</taxon>
        <taxon>Ascomycota</taxon>
        <taxon>Pezizomycotina</taxon>
        <taxon>Sordariomycetes</taxon>
        <taxon>Hypocreomycetidae</taxon>
        <taxon>Glomerellales</taxon>
        <taxon>Plectosphaerellaceae</taxon>
        <taxon>Plectosphaerella</taxon>
    </lineage>
</organism>
<keyword evidence="2 5" id="KW-0349">Heme</keyword>
<dbReference type="GO" id="GO:0016705">
    <property type="term" value="F:oxidoreductase activity, acting on paired donors, with incorporation or reduction of molecular oxygen"/>
    <property type="evidence" value="ECO:0007669"/>
    <property type="project" value="InterPro"/>
</dbReference>
<dbReference type="FunFam" id="1.10.630.10:FF:000050">
    <property type="entry name" value="Cytochrome P450 monooxygenase"/>
    <property type="match status" value="1"/>
</dbReference>
<dbReference type="GO" id="GO:0020037">
    <property type="term" value="F:heme binding"/>
    <property type="evidence" value="ECO:0007669"/>
    <property type="project" value="InterPro"/>
</dbReference>
<protein>
    <submittedName>
        <fullName evidence="8">Cytochrome P450</fullName>
    </submittedName>
</protein>
<dbReference type="Gene3D" id="1.10.630.10">
    <property type="entry name" value="Cytochrome P450"/>
    <property type="match status" value="1"/>
</dbReference>
<dbReference type="PRINTS" id="PR00385">
    <property type="entry name" value="P450"/>
</dbReference>
<dbReference type="InterPro" id="IPR017972">
    <property type="entry name" value="Cyt_P450_CS"/>
</dbReference>
<keyword evidence="7" id="KW-0472">Membrane</keyword>
<dbReference type="PANTHER" id="PTHR24305">
    <property type="entry name" value="CYTOCHROME P450"/>
    <property type="match status" value="1"/>
</dbReference>